<keyword evidence="9" id="KW-0472">Membrane</keyword>
<evidence type="ECO:0000313" key="10">
    <source>
        <dbReference type="EMBL" id="KAK6641591.1"/>
    </source>
</evidence>
<dbReference type="PANTHER" id="PTHR24279:SF120">
    <property type="entry name" value="CYTOCHROME P450"/>
    <property type="match status" value="1"/>
</dbReference>
<evidence type="ECO:0000256" key="4">
    <source>
        <dbReference type="ARBA" id="ARBA00022723"/>
    </source>
</evidence>
<keyword evidence="11" id="KW-1185">Reference proteome</keyword>
<comment type="similarity">
    <text evidence="2 8">Belongs to the cytochrome P450 family.</text>
</comment>
<dbReference type="EMBL" id="JAWJWF010000001">
    <property type="protein sequence ID" value="KAK6641591.1"/>
    <property type="molecule type" value="Genomic_DNA"/>
</dbReference>
<dbReference type="InterPro" id="IPR036396">
    <property type="entry name" value="Cyt_P450_sf"/>
</dbReference>
<evidence type="ECO:0000256" key="6">
    <source>
        <dbReference type="ARBA" id="ARBA00023004"/>
    </source>
</evidence>
<dbReference type="Gene3D" id="1.10.630.10">
    <property type="entry name" value="Cytochrome P450"/>
    <property type="match status" value="1"/>
</dbReference>
<keyword evidence="3 8" id="KW-0349">Heme</keyword>
<accession>A0ABR1BDU3</accession>
<dbReference type="InterPro" id="IPR050479">
    <property type="entry name" value="CYP11_CYP27_families"/>
</dbReference>
<keyword evidence="9" id="KW-0812">Transmembrane</keyword>
<evidence type="ECO:0000256" key="1">
    <source>
        <dbReference type="ARBA" id="ARBA00001971"/>
    </source>
</evidence>
<dbReference type="InterPro" id="IPR002401">
    <property type="entry name" value="Cyt_P450_E_grp-I"/>
</dbReference>
<evidence type="ECO:0000256" key="5">
    <source>
        <dbReference type="ARBA" id="ARBA00023002"/>
    </source>
</evidence>
<dbReference type="PANTHER" id="PTHR24279">
    <property type="entry name" value="CYTOCHROME P450"/>
    <property type="match status" value="1"/>
</dbReference>
<comment type="caution">
    <text evidence="10">The sequence shown here is derived from an EMBL/GenBank/DDBJ whole genome shotgun (WGS) entry which is preliminary data.</text>
</comment>
<dbReference type="PRINTS" id="PR00385">
    <property type="entry name" value="P450"/>
</dbReference>
<keyword evidence="5 8" id="KW-0560">Oxidoreductase</keyword>
<proteinExistence type="inferred from homology"/>
<evidence type="ECO:0000256" key="7">
    <source>
        <dbReference type="ARBA" id="ARBA00023033"/>
    </source>
</evidence>
<evidence type="ECO:0000256" key="2">
    <source>
        <dbReference type="ARBA" id="ARBA00010617"/>
    </source>
</evidence>
<sequence length="565" mass="65373">MTEELMWTAKITHSDMLFTWLRLSWTPLDIIFLVAFVVLLALTEYRPIWLRVKKKKKKTSVNKLTFKDIPGPRPSLPILGTRWIFSSFGPYKMHKIHEAYRDMFEEYGKVVKEETLWNHPVVNVMDRKSIEEVLMHYSKYPLRPPTEVTVYYRKSRPDRYTNLGIVNEQGEIWHNLRSVLTAELTSTKTVMRFLPEQNAVTDDFISLLRATRNENNEVHSFEEFTNRMGLEVTCTLILGRRMGFLNDKVDDLAAKLAAAVKVHFCASRDTFYGLPFWKAFPTKAYRQFAESEEVIYEIISDLVEKSQQEENDTCQTSDVQSVFVSILKAKGLDERDKKAAIIDFIAAGIRTFGNTLVFLMYLIAKHKNVQQQLHEEVSNLVPRRSSVTPDALKNATYLRACITEAFRVLPTAPCVARILETEMDICGYHLNPGTVVLCHTWMACMQEVNFENASTFKPERWLTEGSRKNNYLVAPFGSGRRMCPGKRFMEQELQIVLAKVGSQKTNSDKSAMFYFPPNQTPSIHLVILFQIVSEFYLEFDEDLELMFEFLLAPQGPVKLRLIDRE</sequence>
<feature type="transmembrane region" description="Helical" evidence="9">
    <location>
        <begin position="30"/>
        <end position="48"/>
    </location>
</feature>
<protein>
    <recommendedName>
        <fullName evidence="12">Cytochrome P450</fullName>
    </recommendedName>
</protein>
<evidence type="ECO:0000256" key="8">
    <source>
        <dbReference type="RuleBase" id="RU000461"/>
    </source>
</evidence>
<keyword evidence="4 8" id="KW-0479">Metal-binding</keyword>
<dbReference type="Pfam" id="PF00067">
    <property type="entry name" value="p450"/>
    <property type="match status" value="1"/>
</dbReference>
<dbReference type="InterPro" id="IPR017972">
    <property type="entry name" value="Cyt_P450_CS"/>
</dbReference>
<organism evidence="10 11">
    <name type="scientific">Polyplax serrata</name>
    <name type="common">Common mouse louse</name>
    <dbReference type="NCBI Taxonomy" id="468196"/>
    <lineage>
        <taxon>Eukaryota</taxon>
        <taxon>Metazoa</taxon>
        <taxon>Ecdysozoa</taxon>
        <taxon>Arthropoda</taxon>
        <taxon>Hexapoda</taxon>
        <taxon>Insecta</taxon>
        <taxon>Pterygota</taxon>
        <taxon>Neoptera</taxon>
        <taxon>Paraneoptera</taxon>
        <taxon>Psocodea</taxon>
        <taxon>Troctomorpha</taxon>
        <taxon>Phthiraptera</taxon>
        <taxon>Anoplura</taxon>
        <taxon>Polyplacidae</taxon>
        <taxon>Polyplax</taxon>
    </lineage>
</organism>
<evidence type="ECO:0000256" key="3">
    <source>
        <dbReference type="ARBA" id="ARBA00022617"/>
    </source>
</evidence>
<keyword evidence="7 8" id="KW-0503">Monooxygenase</keyword>
<dbReference type="CDD" id="cd11054">
    <property type="entry name" value="CYP24A1-like"/>
    <property type="match status" value="1"/>
</dbReference>
<comment type="cofactor">
    <cofactor evidence="1">
        <name>heme</name>
        <dbReference type="ChEBI" id="CHEBI:30413"/>
    </cofactor>
</comment>
<dbReference type="Proteomes" id="UP001359485">
    <property type="component" value="Unassembled WGS sequence"/>
</dbReference>
<keyword evidence="9" id="KW-1133">Transmembrane helix</keyword>
<dbReference type="SUPFAM" id="SSF48264">
    <property type="entry name" value="Cytochrome P450"/>
    <property type="match status" value="1"/>
</dbReference>
<dbReference type="InterPro" id="IPR001128">
    <property type="entry name" value="Cyt_P450"/>
</dbReference>
<keyword evidence="6 8" id="KW-0408">Iron</keyword>
<name>A0ABR1BDU3_POLSC</name>
<dbReference type="PROSITE" id="PS00086">
    <property type="entry name" value="CYTOCHROME_P450"/>
    <property type="match status" value="1"/>
</dbReference>
<evidence type="ECO:0000256" key="9">
    <source>
        <dbReference type="SAM" id="Phobius"/>
    </source>
</evidence>
<dbReference type="PRINTS" id="PR00463">
    <property type="entry name" value="EP450I"/>
</dbReference>
<reference evidence="10 11" key="1">
    <citation type="submission" date="2023-09" db="EMBL/GenBank/DDBJ databases">
        <title>Genomes of two closely related lineages of the louse Polyplax serrata with different host specificities.</title>
        <authorList>
            <person name="Martinu J."/>
            <person name="Tarabai H."/>
            <person name="Stefka J."/>
            <person name="Hypsa V."/>
        </authorList>
    </citation>
    <scope>NUCLEOTIDE SEQUENCE [LARGE SCALE GENOMIC DNA]</scope>
    <source>
        <strain evidence="10">98ZLc_SE</strain>
    </source>
</reference>
<gene>
    <name evidence="10" type="ORF">RUM44_013306</name>
</gene>
<evidence type="ECO:0000313" key="11">
    <source>
        <dbReference type="Proteomes" id="UP001359485"/>
    </source>
</evidence>
<evidence type="ECO:0008006" key="12">
    <source>
        <dbReference type="Google" id="ProtNLM"/>
    </source>
</evidence>